<dbReference type="RefSeq" id="WP_004569011.1">
    <property type="nucleotide sequence ID" value="NZ_CH724148.1"/>
</dbReference>
<dbReference type="EMBL" id="AAOG01000001">
    <property type="protein sequence ID" value="EAR13217.1"/>
    <property type="molecule type" value="Genomic_DNA"/>
</dbReference>
<dbReference type="STRING" id="313594.PI23P_01947"/>
<evidence type="ECO:0000313" key="2">
    <source>
        <dbReference type="Proteomes" id="UP000003053"/>
    </source>
</evidence>
<dbReference type="HOGENOM" id="CLU_645376_0_0_10"/>
<sequence length="425" mass="49464">MGTDYAQILLDVQKKSNIAITNIRDVKCLKEEIESFKDLKIGFNTLRRLFGFLQKTKPTLATLNTLAGYLEFRSYASYLSNKLNFDTWYFQQKLLLIQQKKNLNKEDLTTLKQGLEQHQNIVYVAYFVANLIQINKLGVLHDFFKRIDLKDRMDSDLLKFATIVTHSFYGVDPSEVYAIYKGLMPYESFRIAVPFLYIDYSHLNGIYLEVLALVEENSKCTSDLLFVGLMRFYQQFYSLESFGGHEIEFPEKFNKLSPVLKGRYFAYKIMASNFVDNALKNAVFKECKKIKVHLFVEEVLPALMIKEEYEILSALSEKYYEEIFESANWSSKTTNSMYLVALATINWHKKAFKTAKINLELVALAEVELSYYDYISLFYYLTKMKISHAEKETTVNAMAFFMVTQLVSKTGFVKFLAASEKYILK</sequence>
<dbReference type="OrthoDB" id="1430142at2"/>
<evidence type="ECO:0000313" key="1">
    <source>
        <dbReference type="EMBL" id="EAR13217.1"/>
    </source>
</evidence>
<dbReference type="AlphaFoldDB" id="A4BW76"/>
<gene>
    <name evidence="1" type="ORF">PI23P_01947</name>
</gene>
<reference evidence="1 2" key="1">
    <citation type="submission" date="2006-02" db="EMBL/GenBank/DDBJ databases">
        <authorList>
            <person name="Murray A."/>
            <person name="Staley J."/>
            <person name="Ferriera S."/>
            <person name="Johnson J."/>
            <person name="Kravitz S."/>
            <person name="Halpern A."/>
            <person name="Remington K."/>
            <person name="Beeson K."/>
            <person name="Tran B."/>
            <person name="Rogers Y.-H."/>
            <person name="Friedman R."/>
            <person name="Venter J.C."/>
        </authorList>
    </citation>
    <scope>NUCLEOTIDE SEQUENCE [LARGE SCALE GENOMIC DNA]</scope>
    <source>
        <strain evidence="1 2">23-P</strain>
    </source>
</reference>
<comment type="caution">
    <text evidence="1">The sequence shown here is derived from an EMBL/GenBank/DDBJ whole genome shotgun (WGS) entry which is preliminary data.</text>
</comment>
<protein>
    <submittedName>
        <fullName evidence="1">Uncharacterized protein</fullName>
    </submittedName>
</protein>
<dbReference type="eggNOG" id="ENOG5033ZNI">
    <property type="taxonomic scope" value="Bacteria"/>
</dbReference>
<organism evidence="1 2">
    <name type="scientific">Polaribacter irgensii 23-P</name>
    <dbReference type="NCBI Taxonomy" id="313594"/>
    <lineage>
        <taxon>Bacteria</taxon>
        <taxon>Pseudomonadati</taxon>
        <taxon>Bacteroidota</taxon>
        <taxon>Flavobacteriia</taxon>
        <taxon>Flavobacteriales</taxon>
        <taxon>Flavobacteriaceae</taxon>
    </lineage>
</organism>
<accession>A4BW76</accession>
<proteinExistence type="predicted"/>
<keyword evidence="2" id="KW-1185">Reference proteome</keyword>
<dbReference type="Proteomes" id="UP000003053">
    <property type="component" value="Unassembled WGS sequence"/>
</dbReference>
<name>A4BW76_9FLAO</name>